<evidence type="ECO:0000313" key="4">
    <source>
        <dbReference type="EMBL" id="KAA6447860.1"/>
    </source>
</evidence>
<dbReference type="InterPro" id="IPR056905">
    <property type="entry name" value="YfjL_C"/>
</dbReference>
<feature type="chain" id="PRO_5024319817" evidence="1">
    <location>
        <begin position="22"/>
        <end position="241"/>
    </location>
</feature>
<gene>
    <name evidence="4" type="ORF">DX927_21280</name>
</gene>
<dbReference type="Pfam" id="PF24911">
    <property type="entry name" value="YfjL_C"/>
    <property type="match status" value="1"/>
</dbReference>
<evidence type="ECO:0000313" key="5">
    <source>
        <dbReference type="Proteomes" id="UP000324326"/>
    </source>
</evidence>
<organism evidence="4 5">
    <name type="scientific">Bacillus swezeyi</name>
    <dbReference type="NCBI Taxonomy" id="1925020"/>
    <lineage>
        <taxon>Bacteria</taxon>
        <taxon>Bacillati</taxon>
        <taxon>Bacillota</taxon>
        <taxon>Bacilli</taxon>
        <taxon>Bacillales</taxon>
        <taxon>Bacillaceae</taxon>
        <taxon>Bacillus</taxon>
    </lineage>
</organism>
<dbReference type="Proteomes" id="UP000324326">
    <property type="component" value="Unassembled WGS sequence"/>
</dbReference>
<dbReference type="AlphaFoldDB" id="A0A5M8RKE0"/>
<accession>A0A5M8RKE0</accession>
<feature type="signal peptide" evidence="1">
    <location>
        <begin position="1"/>
        <end position="21"/>
    </location>
</feature>
<comment type="caution">
    <text evidence="4">The sequence shown here is derived from an EMBL/GenBank/DDBJ whole genome shotgun (WGS) entry which is preliminary data.</text>
</comment>
<name>A0A5M8RKE0_9BACI</name>
<evidence type="ECO:0000256" key="1">
    <source>
        <dbReference type="SAM" id="SignalP"/>
    </source>
</evidence>
<dbReference type="EMBL" id="QSND01000005">
    <property type="protein sequence ID" value="KAA6447860.1"/>
    <property type="molecule type" value="Genomic_DNA"/>
</dbReference>
<evidence type="ECO:0000259" key="2">
    <source>
        <dbReference type="Pfam" id="PF24911"/>
    </source>
</evidence>
<protein>
    <submittedName>
        <fullName evidence="4">Uncharacterized protein</fullName>
    </submittedName>
</protein>
<feature type="domain" description="YfjL-like N-terminal" evidence="3">
    <location>
        <begin position="3"/>
        <end position="98"/>
    </location>
</feature>
<proteinExistence type="predicted"/>
<dbReference type="Pfam" id="PF25425">
    <property type="entry name" value="YfjL_N"/>
    <property type="match status" value="1"/>
</dbReference>
<dbReference type="InterPro" id="IPR057359">
    <property type="entry name" value="YfjL_N"/>
</dbReference>
<reference evidence="4 5" key="1">
    <citation type="submission" date="2018-08" db="EMBL/GenBank/DDBJ databases">
        <title>Bacillus phenotypic plasticity.</title>
        <authorList>
            <person name="Hurtado E."/>
        </authorList>
    </citation>
    <scope>NUCLEOTIDE SEQUENCE [LARGE SCALE GENOMIC DNA]</scope>
    <source>
        <strain evidence="4 5">427</strain>
    </source>
</reference>
<evidence type="ECO:0000259" key="3">
    <source>
        <dbReference type="Pfam" id="PF25425"/>
    </source>
</evidence>
<keyword evidence="1" id="KW-0732">Signal</keyword>
<sequence>MMKKKLLYSVLILLLVSFVLAAYNAFNGNPVSKQLSKKALEHYLADRYPEKNLRIDEGIYNFKFAEYTFEVTDIGDRERSDPYLFSLKGFVKPEVSADRIYEENLNGPLMERLGSEAGKEIKTFLSKSINSVAGVDVYLEVLKGKIEDDVKWEKNINLEGPMQIHILLDAANADRESVYNTSKKIQRLLNKEGYDYEYVSINANIFHGEDVKDEDIGYVKYSTSFEKHTDIKLRDAEEENQ</sequence>
<feature type="domain" description="YfjL-like C-terminal" evidence="2">
    <location>
        <begin position="116"/>
        <end position="237"/>
    </location>
</feature>